<name>A0A1H0CVC5_9ACTN</name>
<feature type="region of interest" description="Disordered" evidence="1">
    <location>
        <begin position="1"/>
        <end position="26"/>
    </location>
</feature>
<dbReference type="STRING" id="1052260.SAMN05660199_00421"/>
<accession>A0A1H0CVC5</accession>
<keyword evidence="2" id="KW-1133">Transmembrane helix</keyword>
<evidence type="ECO:0000256" key="2">
    <source>
        <dbReference type="SAM" id="Phobius"/>
    </source>
</evidence>
<keyword evidence="2" id="KW-0472">Membrane</keyword>
<evidence type="ECO:0000313" key="4">
    <source>
        <dbReference type="Proteomes" id="UP000199088"/>
    </source>
</evidence>
<organism evidence="3 4">
    <name type="scientific">Klenkia soli</name>
    <dbReference type="NCBI Taxonomy" id="1052260"/>
    <lineage>
        <taxon>Bacteria</taxon>
        <taxon>Bacillati</taxon>
        <taxon>Actinomycetota</taxon>
        <taxon>Actinomycetes</taxon>
        <taxon>Geodermatophilales</taxon>
        <taxon>Geodermatophilaceae</taxon>
        <taxon>Klenkia</taxon>
    </lineage>
</organism>
<feature type="transmembrane region" description="Helical" evidence="2">
    <location>
        <begin position="58"/>
        <end position="77"/>
    </location>
</feature>
<protein>
    <submittedName>
        <fullName evidence="3">Uncharacterized protein</fullName>
    </submittedName>
</protein>
<proteinExistence type="predicted"/>
<dbReference type="Proteomes" id="UP000199088">
    <property type="component" value="Unassembled WGS sequence"/>
</dbReference>
<evidence type="ECO:0000313" key="3">
    <source>
        <dbReference type="EMBL" id="SDN61837.1"/>
    </source>
</evidence>
<dbReference type="AlphaFoldDB" id="A0A1H0CVC5"/>
<sequence length="111" mass="11506">MQTDPTSDRQTTEQFGTGPRDTAVLPDDRADERAQTHGTATWAAAPVTKPAARRSPDLVALVAGVVFCLIAVLGLVGTSLPGWVFGGGLVAVVLVVIGVGVLVAELRRSRS</sequence>
<gene>
    <name evidence="3" type="ORF">SAMN05660199_00421</name>
</gene>
<feature type="transmembrane region" description="Helical" evidence="2">
    <location>
        <begin position="83"/>
        <end position="104"/>
    </location>
</feature>
<reference evidence="4" key="1">
    <citation type="submission" date="2016-10" db="EMBL/GenBank/DDBJ databases">
        <authorList>
            <person name="Varghese N."/>
            <person name="Submissions S."/>
        </authorList>
    </citation>
    <scope>NUCLEOTIDE SEQUENCE [LARGE SCALE GENOMIC DNA]</scope>
    <source>
        <strain evidence="4">DSM 45843</strain>
    </source>
</reference>
<keyword evidence="2" id="KW-0812">Transmembrane</keyword>
<dbReference type="EMBL" id="FNIR01000001">
    <property type="protein sequence ID" value="SDN61837.1"/>
    <property type="molecule type" value="Genomic_DNA"/>
</dbReference>
<feature type="compositionally biased region" description="Basic and acidic residues" evidence="1">
    <location>
        <begin position="1"/>
        <end position="11"/>
    </location>
</feature>
<keyword evidence="4" id="KW-1185">Reference proteome</keyword>
<evidence type="ECO:0000256" key="1">
    <source>
        <dbReference type="SAM" id="MobiDB-lite"/>
    </source>
</evidence>